<dbReference type="GO" id="GO:0015250">
    <property type="term" value="F:water channel activity"/>
    <property type="evidence" value="ECO:0007669"/>
    <property type="project" value="InterPro"/>
</dbReference>
<evidence type="ECO:0008006" key="13">
    <source>
        <dbReference type="Google" id="ProtNLM"/>
    </source>
</evidence>
<gene>
    <name evidence="11" type="ORF">A4U43_C10F5080</name>
</gene>
<dbReference type="EMBL" id="CM007390">
    <property type="protein sequence ID" value="ONK56192.1"/>
    <property type="molecule type" value="Genomic_DNA"/>
</dbReference>
<comment type="subcellular location">
    <subcellularLocation>
        <location evidence="1">Membrane</location>
        <topology evidence="1">Multi-pass membrane protein</topology>
    </subcellularLocation>
</comment>
<feature type="transmembrane region" description="Helical" evidence="10">
    <location>
        <begin position="39"/>
        <end position="58"/>
    </location>
</feature>
<protein>
    <recommendedName>
        <fullName evidence="13">Aquaporin</fullName>
    </recommendedName>
</protein>
<keyword evidence="2 9" id="KW-0813">Transport</keyword>
<evidence type="ECO:0000256" key="9">
    <source>
        <dbReference type="RuleBase" id="RU000477"/>
    </source>
</evidence>
<reference evidence="12" key="1">
    <citation type="journal article" date="2017" name="Nat. Commun.">
        <title>The asparagus genome sheds light on the origin and evolution of a young Y chromosome.</title>
        <authorList>
            <person name="Harkess A."/>
            <person name="Zhou J."/>
            <person name="Xu C."/>
            <person name="Bowers J.E."/>
            <person name="Van der Hulst R."/>
            <person name="Ayyampalayam S."/>
            <person name="Mercati F."/>
            <person name="Riccardi P."/>
            <person name="McKain M.R."/>
            <person name="Kakrana A."/>
            <person name="Tang H."/>
            <person name="Ray J."/>
            <person name="Groenendijk J."/>
            <person name="Arikit S."/>
            <person name="Mathioni S.M."/>
            <person name="Nakano M."/>
            <person name="Shan H."/>
            <person name="Telgmann-Rauber A."/>
            <person name="Kanno A."/>
            <person name="Yue Z."/>
            <person name="Chen H."/>
            <person name="Li W."/>
            <person name="Chen Y."/>
            <person name="Xu X."/>
            <person name="Zhang Y."/>
            <person name="Luo S."/>
            <person name="Chen H."/>
            <person name="Gao J."/>
            <person name="Mao Z."/>
            <person name="Pires J.C."/>
            <person name="Luo M."/>
            <person name="Kudrna D."/>
            <person name="Wing R.A."/>
            <person name="Meyers B.C."/>
            <person name="Yi K."/>
            <person name="Kong H."/>
            <person name="Lavrijsen P."/>
            <person name="Sunseri F."/>
            <person name="Falavigna A."/>
            <person name="Ye Y."/>
            <person name="Leebens-Mack J.H."/>
            <person name="Chen G."/>
        </authorList>
    </citation>
    <scope>NUCLEOTIDE SEQUENCE [LARGE SCALE GENOMIC DNA]</scope>
    <source>
        <strain evidence="12">cv. DH0086</strain>
    </source>
</reference>
<proteinExistence type="inferred from homology"/>
<dbReference type="Gene3D" id="1.20.1080.10">
    <property type="entry name" value="Glycerol uptake facilitator protein"/>
    <property type="match status" value="1"/>
</dbReference>
<organism evidence="11 12">
    <name type="scientific">Asparagus officinalis</name>
    <name type="common">Garden asparagus</name>
    <dbReference type="NCBI Taxonomy" id="4686"/>
    <lineage>
        <taxon>Eukaryota</taxon>
        <taxon>Viridiplantae</taxon>
        <taxon>Streptophyta</taxon>
        <taxon>Embryophyta</taxon>
        <taxon>Tracheophyta</taxon>
        <taxon>Spermatophyta</taxon>
        <taxon>Magnoliopsida</taxon>
        <taxon>Liliopsida</taxon>
        <taxon>Asparagales</taxon>
        <taxon>Asparagaceae</taxon>
        <taxon>Asparagoideae</taxon>
        <taxon>Asparagus</taxon>
    </lineage>
</organism>
<dbReference type="AlphaFoldDB" id="A0A5P1E0T1"/>
<dbReference type="Proteomes" id="UP000243459">
    <property type="component" value="Chromosome 10"/>
</dbReference>
<evidence type="ECO:0000313" key="11">
    <source>
        <dbReference type="EMBL" id="ONK56192.1"/>
    </source>
</evidence>
<dbReference type="GO" id="GO:0005737">
    <property type="term" value="C:cytoplasm"/>
    <property type="evidence" value="ECO:0007669"/>
    <property type="project" value="UniProtKB-ARBA"/>
</dbReference>
<feature type="transmembrane region" description="Helical" evidence="10">
    <location>
        <begin position="207"/>
        <end position="228"/>
    </location>
</feature>
<feature type="transmembrane region" description="Helical" evidence="10">
    <location>
        <begin position="160"/>
        <end position="180"/>
    </location>
</feature>
<dbReference type="Pfam" id="PF00230">
    <property type="entry name" value="MIP"/>
    <property type="match status" value="1"/>
</dbReference>
<evidence type="ECO:0000256" key="10">
    <source>
        <dbReference type="SAM" id="Phobius"/>
    </source>
</evidence>
<dbReference type="InterPro" id="IPR023271">
    <property type="entry name" value="Aquaporin-like"/>
</dbReference>
<dbReference type="PANTHER" id="PTHR46739">
    <property type="entry name" value="AQUAPORIN SIP1-1"/>
    <property type="match status" value="1"/>
</dbReference>
<sequence length="238" mass="25629">MEQIKTAIGDAVLTFMWMFCAATIAPITGVIAEHFKIQSVPVVLGITVLIIAALILIFEPISAAMGNASFNAVNNAAFYAAGVGGDTLFTMAIRFPAQAVGAVGGVLAIKEVMPPQYKSLLGGPSLKVDLHVGAMAEGILTFIITFAVLWIIIKGPSNAILRNLMIALATVAMIFSGGAYTGPSMNPINAYGWAYIDNRHNTWEQFYVYWIPSFIGAILAAWTFRFIFLRTSTKMKKA</sequence>
<dbReference type="OMA" id="YVYWITP"/>
<feature type="transmembrane region" description="Helical" evidence="10">
    <location>
        <begin position="12"/>
        <end position="32"/>
    </location>
</feature>
<comment type="function">
    <text evidence="8">Aquaporins facilitate the transport of water and small neutral solutes across cell membranes.</text>
</comment>
<evidence type="ECO:0000256" key="7">
    <source>
        <dbReference type="ARBA" id="ARBA00024030"/>
    </source>
</evidence>
<evidence type="ECO:0000256" key="3">
    <source>
        <dbReference type="ARBA" id="ARBA00022692"/>
    </source>
</evidence>
<dbReference type="Gramene" id="ONK56192">
    <property type="protein sequence ID" value="ONK56192"/>
    <property type="gene ID" value="A4U43_C10F5080"/>
</dbReference>
<dbReference type="OrthoDB" id="3222at2759"/>
<dbReference type="PRINTS" id="PR00783">
    <property type="entry name" value="MINTRINSICP"/>
</dbReference>
<evidence type="ECO:0000256" key="8">
    <source>
        <dbReference type="ARBA" id="ARBA00055597"/>
    </source>
</evidence>
<name>A0A5P1E0T1_ASPOF</name>
<dbReference type="GO" id="GO:0016020">
    <property type="term" value="C:membrane"/>
    <property type="evidence" value="ECO:0007669"/>
    <property type="project" value="UniProtKB-SubCell"/>
</dbReference>
<dbReference type="InterPro" id="IPR044222">
    <property type="entry name" value="SIP1-1/2-like"/>
</dbReference>
<keyword evidence="5 10" id="KW-1133">Transmembrane helix</keyword>
<evidence type="ECO:0000313" key="12">
    <source>
        <dbReference type="Proteomes" id="UP000243459"/>
    </source>
</evidence>
<feature type="transmembrane region" description="Helical" evidence="10">
    <location>
        <begin position="130"/>
        <end position="153"/>
    </location>
</feature>
<keyword evidence="12" id="KW-1185">Reference proteome</keyword>
<evidence type="ECO:0000256" key="1">
    <source>
        <dbReference type="ARBA" id="ARBA00004141"/>
    </source>
</evidence>
<dbReference type="InterPro" id="IPR000425">
    <property type="entry name" value="MIP"/>
</dbReference>
<evidence type="ECO:0000256" key="2">
    <source>
        <dbReference type="ARBA" id="ARBA00022448"/>
    </source>
</evidence>
<dbReference type="FunFam" id="1.20.1080.10:FF:000043">
    <property type="entry name" value="Aquaporin SIP1-1"/>
    <property type="match status" value="1"/>
</dbReference>
<accession>A0A5P1E0T1</accession>
<evidence type="ECO:0000256" key="5">
    <source>
        <dbReference type="ARBA" id="ARBA00022989"/>
    </source>
</evidence>
<keyword evidence="3 9" id="KW-0812">Transmembrane</keyword>
<keyword evidence="6 10" id="KW-0472">Membrane</keyword>
<keyword evidence="4" id="KW-0677">Repeat</keyword>
<comment type="similarity">
    <text evidence="7">Belongs to the MIP/aquaporin (TC 1.A.8) family. SIP (TC 1.A.8.10) subfamily.</text>
</comment>
<dbReference type="GO" id="GO:0012505">
    <property type="term" value="C:endomembrane system"/>
    <property type="evidence" value="ECO:0007669"/>
    <property type="project" value="UniProtKB-ARBA"/>
</dbReference>
<dbReference type="SUPFAM" id="SSF81338">
    <property type="entry name" value="Aquaporin-like"/>
    <property type="match status" value="1"/>
</dbReference>
<evidence type="ECO:0000256" key="6">
    <source>
        <dbReference type="ARBA" id="ARBA00023136"/>
    </source>
</evidence>
<evidence type="ECO:0000256" key="4">
    <source>
        <dbReference type="ARBA" id="ARBA00022737"/>
    </source>
</evidence>
<dbReference type="PANTHER" id="PTHR46739:SF3">
    <property type="entry name" value="AQUAPORIN SIP1-1"/>
    <property type="match status" value="1"/>
</dbReference>